<keyword evidence="3" id="KW-1185">Reference proteome</keyword>
<sequence length="80" mass="8308">MARLIVSSLLKLGCGLAHIARAINERGRVLAVAVSAMGHTVDHLLKAAALAAKGDADNALEAASRLQALTLRAPMTHKKS</sequence>
<gene>
    <name evidence="2" type="ORF">PDE001_LOCUS1128</name>
</gene>
<organism evidence="2 3">
    <name type="scientific">Peronospora destructor</name>
    <dbReference type="NCBI Taxonomy" id="86335"/>
    <lineage>
        <taxon>Eukaryota</taxon>
        <taxon>Sar</taxon>
        <taxon>Stramenopiles</taxon>
        <taxon>Oomycota</taxon>
        <taxon>Peronosporomycetes</taxon>
        <taxon>Peronosporales</taxon>
        <taxon>Peronosporaceae</taxon>
        <taxon>Peronospora</taxon>
    </lineage>
</organism>
<reference evidence="2" key="1">
    <citation type="submission" date="2022-12" db="EMBL/GenBank/DDBJ databases">
        <authorList>
            <person name="Webb A."/>
        </authorList>
    </citation>
    <scope>NUCLEOTIDE SEQUENCE</scope>
    <source>
        <strain evidence="2">Pd1</strain>
    </source>
</reference>
<dbReference type="EMBL" id="CANTFM010000188">
    <property type="protein sequence ID" value="CAI5714361.1"/>
    <property type="molecule type" value="Genomic_DNA"/>
</dbReference>
<comment type="caution">
    <text evidence="2">The sequence shown here is derived from an EMBL/GenBank/DDBJ whole genome shotgun (WGS) entry which is preliminary data.</text>
</comment>
<feature type="signal peptide" evidence="1">
    <location>
        <begin position="1"/>
        <end position="22"/>
    </location>
</feature>
<evidence type="ECO:0000313" key="3">
    <source>
        <dbReference type="Proteomes" id="UP001162029"/>
    </source>
</evidence>
<keyword evidence="1" id="KW-0732">Signal</keyword>
<evidence type="ECO:0000313" key="2">
    <source>
        <dbReference type="EMBL" id="CAI5714361.1"/>
    </source>
</evidence>
<proteinExistence type="predicted"/>
<feature type="chain" id="PRO_5043920045" evidence="1">
    <location>
        <begin position="23"/>
        <end position="80"/>
    </location>
</feature>
<name>A0AAV0T6V6_9STRA</name>
<dbReference type="Proteomes" id="UP001162029">
    <property type="component" value="Unassembled WGS sequence"/>
</dbReference>
<accession>A0AAV0T6V6</accession>
<protein>
    <submittedName>
        <fullName evidence="2">Uncharacterized protein</fullName>
    </submittedName>
</protein>
<dbReference type="AlphaFoldDB" id="A0AAV0T6V6"/>
<evidence type="ECO:0000256" key="1">
    <source>
        <dbReference type="SAM" id="SignalP"/>
    </source>
</evidence>